<dbReference type="Pfam" id="PF18765">
    <property type="entry name" value="Polbeta"/>
    <property type="match status" value="1"/>
</dbReference>
<dbReference type="Proteomes" id="UP000002071">
    <property type="component" value="Chromosome"/>
</dbReference>
<dbReference type="CDD" id="cd05403">
    <property type="entry name" value="NT_KNTase_like"/>
    <property type="match status" value="1"/>
</dbReference>
<dbReference type="InterPro" id="IPR052930">
    <property type="entry name" value="TA_antitoxin_MntA"/>
</dbReference>
<accession>C7NT43</accession>
<dbReference type="InterPro" id="IPR043519">
    <property type="entry name" value="NT_sf"/>
</dbReference>
<dbReference type="EMBL" id="CP001687">
    <property type="protein sequence ID" value="ACV12118.1"/>
    <property type="molecule type" value="Genomic_DNA"/>
</dbReference>
<organism evidence="3 4">
    <name type="scientific">Halorhabdus utahensis (strain DSM 12940 / JCM 11049 / AX-2)</name>
    <dbReference type="NCBI Taxonomy" id="519442"/>
    <lineage>
        <taxon>Archaea</taxon>
        <taxon>Methanobacteriati</taxon>
        <taxon>Methanobacteriota</taxon>
        <taxon>Stenosarchaea group</taxon>
        <taxon>Halobacteria</taxon>
        <taxon>Halobacteriales</taxon>
        <taxon>Haloarculaceae</taxon>
        <taxon>Halorhabdus</taxon>
    </lineage>
</organism>
<name>C7NT43_HALUD</name>
<dbReference type="STRING" id="519442.Huta_1950"/>
<evidence type="ECO:0000313" key="4">
    <source>
        <dbReference type="Proteomes" id="UP000002071"/>
    </source>
</evidence>
<keyword evidence="4" id="KW-1185">Reference proteome</keyword>
<gene>
    <name evidence="3" type="ordered locus">Huta_1950</name>
</gene>
<feature type="region of interest" description="Disordered" evidence="1">
    <location>
        <begin position="1"/>
        <end position="21"/>
    </location>
</feature>
<dbReference type="eggNOG" id="arCOG02105">
    <property type="taxonomic scope" value="Archaea"/>
</dbReference>
<dbReference type="HOGENOM" id="CLU_142038_0_0_2"/>
<evidence type="ECO:0000259" key="2">
    <source>
        <dbReference type="Pfam" id="PF18765"/>
    </source>
</evidence>
<evidence type="ECO:0000256" key="1">
    <source>
        <dbReference type="SAM" id="MobiDB-lite"/>
    </source>
</evidence>
<dbReference type="InterPro" id="IPR041633">
    <property type="entry name" value="Polbeta"/>
</dbReference>
<feature type="domain" description="Polymerase beta nucleotidyltransferase" evidence="2">
    <location>
        <begin position="27"/>
        <end position="114"/>
    </location>
</feature>
<dbReference type="SUPFAM" id="SSF81301">
    <property type="entry name" value="Nucleotidyltransferase"/>
    <property type="match status" value="1"/>
</dbReference>
<proteinExistence type="predicted"/>
<dbReference type="PANTHER" id="PTHR43852:SF3">
    <property type="entry name" value="NUCLEOTIDYLTRANSFERASE"/>
    <property type="match status" value="1"/>
</dbReference>
<dbReference type="KEGG" id="hut:Huta_1950"/>
<dbReference type="AlphaFoldDB" id="C7NT43"/>
<sequence>MAMGERFDHGDGPAEPRDAEQIDSARLREVLADHPVRLAVLFGSQVTGQADPASDVDVVVEFESTVDERGDALLSLLADLSVALDRNDLDVSLVEDIDPRVGRAALTHGTVLIGTAGRIERLRERFAERVADRRSEQTLRERFDQTIETLDRIVETGG</sequence>
<dbReference type="PANTHER" id="PTHR43852">
    <property type="entry name" value="NUCLEOTIDYLTRANSFERASE"/>
    <property type="match status" value="1"/>
</dbReference>
<reference evidence="3 4" key="1">
    <citation type="journal article" date="2009" name="Stand. Genomic Sci.">
        <title>Complete genome sequence of Halorhabdus utahensis type strain (AX-2).</title>
        <authorList>
            <person name="Anderson I."/>
            <person name="Tindall B.J."/>
            <person name="Pomrenke H."/>
            <person name="Goker M."/>
            <person name="Lapidus A."/>
            <person name="Nolan M."/>
            <person name="Copeland A."/>
            <person name="Glavina Del Rio T."/>
            <person name="Chen F."/>
            <person name="Tice H."/>
            <person name="Cheng J.F."/>
            <person name="Lucas S."/>
            <person name="Chertkov O."/>
            <person name="Bruce D."/>
            <person name="Brettin T."/>
            <person name="Detter J.C."/>
            <person name="Han C."/>
            <person name="Goodwin L."/>
            <person name="Land M."/>
            <person name="Hauser L."/>
            <person name="Chang Y.J."/>
            <person name="Jeffries C.D."/>
            <person name="Pitluck S."/>
            <person name="Pati A."/>
            <person name="Mavromatis K."/>
            <person name="Ivanova N."/>
            <person name="Ovchinnikova G."/>
            <person name="Chen A."/>
            <person name="Palaniappan K."/>
            <person name="Chain P."/>
            <person name="Rohde M."/>
            <person name="Bristow J."/>
            <person name="Eisen J.A."/>
            <person name="Markowitz V."/>
            <person name="Hugenholtz P."/>
            <person name="Kyrpides N.C."/>
            <person name="Klenk H.P."/>
        </authorList>
    </citation>
    <scope>NUCLEOTIDE SEQUENCE [LARGE SCALE GENOMIC DNA]</scope>
    <source>
        <strain evidence="4">DSM 12940 / JCM 11049 / AX-2</strain>
    </source>
</reference>
<dbReference type="Gene3D" id="3.30.460.10">
    <property type="entry name" value="Beta Polymerase, domain 2"/>
    <property type="match status" value="1"/>
</dbReference>
<protein>
    <submittedName>
        <fullName evidence="3">DNA polymerase beta domain protein region</fullName>
    </submittedName>
</protein>
<evidence type="ECO:0000313" key="3">
    <source>
        <dbReference type="EMBL" id="ACV12118.1"/>
    </source>
</evidence>